<keyword evidence="4" id="KW-1185">Reference proteome</keyword>
<evidence type="ECO:0000256" key="1">
    <source>
        <dbReference type="ARBA" id="ARBA00009428"/>
    </source>
</evidence>
<dbReference type="Proteomes" id="UP000297900">
    <property type="component" value="Unassembled WGS sequence"/>
</dbReference>
<comment type="similarity">
    <text evidence="1">Belongs to the azoreductase type 2 family.</text>
</comment>
<dbReference type="InterPro" id="IPR005025">
    <property type="entry name" value="FMN_Rdtase-like_dom"/>
</dbReference>
<comment type="caution">
    <text evidence="3">The sequence shown here is derived from an EMBL/GenBank/DDBJ whole genome shotgun (WGS) entry which is preliminary data.</text>
</comment>
<proteinExistence type="inferred from homology"/>
<feature type="domain" description="NADPH-dependent FMN reductase-like" evidence="2">
    <location>
        <begin position="1"/>
        <end position="139"/>
    </location>
</feature>
<dbReference type="InterPro" id="IPR050712">
    <property type="entry name" value="NAD(P)H-dep_reductase"/>
</dbReference>
<dbReference type="Pfam" id="PF03358">
    <property type="entry name" value="FMN_red"/>
    <property type="match status" value="1"/>
</dbReference>
<dbReference type="PANTHER" id="PTHR30543">
    <property type="entry name" value="CHROMATE REDUCTASE"/>
    <property type="match status" value="1"/>
</dbReference>
<dbReference type="AlphaFoldDB" id="A0A4Y8M531"/>
<reference evidence="3 4" key="1">
    <citation type="submission" date="2019-03" db="EMBL/GenBank/DDBJ databases">
        <title>Cohnella endophytica sp. nov., a novel endophytic bacterium isolated from bark of Sonneratia apetala.</title>
        <authorList>
            <person name="Tuo L."/>
        </authorList>
    </citation>
    <scope>NUCLEOTIDE SEQUENCE [LARGE SCALE GENOMIC DNA]</scope>
    <source>
        <strain evidence="3 4">CCTCC AB 208254</strain>
    </source>
</reference>
<dbReference type="RefSeq" id="WP_135150631.1">
    <property type="nucleotide sequence ID" value="NZ_SOMN01000002.1"/>
</dbReference>
<gene>
    <name evidence="3" type="ORF">E2980_02925</name>
</gene>
<dbReference type="GO" id="GO:0005829">
    <property type="term" value="C:cytosol"/>
    <property type="evidence" value="ECO:0007669"/>
    <property type="project" value="TreeGrafter"/>
</dbReference>
<organism evidence="3 4">
    <name type="scientific">Cohnella luojiensis</name>
    <dbReference type="NCBI Taxonomy" id="652876"/>
    <lineage>
        <taxon>Bacteria</taxon>
        <taxon>Bacillati</taxon>
        <taxon>Bacillota</taxon>
        <taxon>Bacilli</taxon>
        <taxon>Bacillales</taxon>
        <taxon>Paenibacillaceae</taxon>
        <taxon>Cohnella</taxon>
    </lineage>
</organism>
<protein>
    <submittedName>
        <fullName evidence="3">NAD(P)H-dependent oxidoreductase</fullName>
    </submittedName>
</protein>
<dbReference type="Gene3D" id="3.40.50.360">
    <property type="match status" value="1"/>
</dbReference>
<sequence>MKIVIIAGSNRRGSTSTKMSRFVSARLQARGHAVQLWDLYAQPLPFYDPDQEARPESATQLAGLVAEADAIVLATPEYHGSVSGVLKNALDYLDGDHFSGKMVLGISSAGGAVGVSSLQHLQVIIRNVHGINCPEWISAGGDQRRFDENGEPVQTAVKARVERVLDTFMELSGKLRA</sequence>
<dbReference type="OrthoDB" id="9790975at2"/>
<evidence type="ECO:0000313" key="4">
    <source>
        <dbReference type="Proteomes" id="UP000297900"/>
    </source>
</evidence>
<dbReference type="EMBL" id="SOMN01000002">
    <property type="protein sequence ID" value="TFE30750.1"/>
    <property type="molecule type" value="Genomic_DNA"/>
</dbReference>
<evidence type="ECO:0000259" key="2">
    <source>
        <dbReference type="Pfam" id="PF03358"/>
    </source>
</evidence>
<dbReference type="PANTHER" id="PTHR30543:SF21">
    <property type="entry name" value="NAD(P)H-DEPENDENT FMN REDUCTASE LOT6"/>
    <property type="match status" value="1"/>
</dbReference>
<accession>A0A4Y8M531</accession>
<evidence type="ECO:0000313" key="3">
    <source>
        <dbReference type="EMBL" id="TFE30750.1"/>
    </source>
</evidence>
<dbReference type="InterPro" id="IPR029039">
    <property type="entry name" value="Flavoprotein-like_sf"/>
</dbReference>
<dbReference type="GO" id="GO:0010181">
    <property type="term" value="F:FMN binding"/>
    <property type="evidence" value="ECO:0007669"/>
    <property type="project" value="TreeGrafter"/>
</dbReference>
<dbReference type="GO" id="GO:0016491">
    <property type="term" value="F:oxidoreductase activity"/>
    <property type="evidence" value="ECO:0007669"/>
    <property type="project" value="InterPro"/>
</dbReference>
<dbReference type="SUPFAM" id="SSF52218">
    <property type="entry name" value="Flavoproteins"/>
    <property type="match status" value="1"/>
</dbReference>
<name>A0A4Y8M531_9BACL</name>